<reference evidence="1 2" key="1">
    <citation type="submission" date="2015-11" db="EMBL/GenBank/DDBJ databases">
        <title>Aspergillus lentulus strain IFM 54703T.</title>
        <authorList>
            <person name="Kusuya Y."/>
            <person name="Sakai K."/>
            <person name="Kamei K."/>
            <person name="Takahashi H."/>
            <person name="Yaguchi T."/>
        </authorList>
    </citation>
    <scope>NUCLEOTIDE SEQUENCE [LARGE SCALE GENOMIC DNA]</scope>
    <source>
        <strain evidence="1 2">IFM 54703</strain>
    </source>
</reference>
<dbReference type="EMBL" id="BCLY01000012">
    <property type="protein sequence ID" value="GAQ09548.1"/>
    <property type="molecule type" value="Genomic_DNA"/>
</dbReference>
<organism evidence="1 2">
    <name type="scientific">Aspergillus lentulus</name>
    <dbReference type="NCBI Taxonomy" id="293939"/>
    <lineage>
        <taxon>Eukaryota</taxon>
        <taxon>Fungi</taxon>
        <taxon>Dikarya</taxon>
        <taxon>Ascomycota</taxon>
        <taxon>Pezizomycotina</taxon>
        <taxon>Eurotiomycetes</taxon>
        <taxon>Eurotiomycetidae</taxon>
        <taxon>Eurotiales</taxon>
        <taxon>Aspergillaceae</taxon>
        <taxon>Aspergillus</taxon>
        <taxon>Aspergillus subgen. Fumigati</taxon>
    </lineage>
</organism>
<name>A0AAN4TD35_ASPLE</name>
<evidence type="ECO:0000313" key="1">
    <source>
        <dbReference type="EMBL" id="GAQ09548.1"/>
    </source>
</evidence>
<comment type="caution">
    <text evidence="1">The sequence shown here is derived from an EMBL/GenBank/DDBJ whole genome shotgun (WGS) entry which is preliminary data.</text>
</comment>
<sequence>MPRPVVMYNNDLSRLLQRFGLTRRTSLASTNSVSHDHSTPMYNRAFNLCGYLAILFPAICRAAPRPRLRSPTPRRTLEILALIDQLKRRVHEANAIALFAAFGLPYNANMTHLAALDMISLETFHDGGKCALLVNSLRIQPVACVVCATAAYLLDAVTNSHAMSCLQEKPSKMQDIQL</sequence>
<dbReference type="AlphaFoldDB" id="A0AAN4TD35"/>
<gene>
    <name evidence="1" type="ORF">ALT_6869</name>
</gene>
<dbReference type="Proteomes" id="UP000051487">
    <property type="component" value="Unassembled WGS sequence"/>
</dbReference>
<evidence type="ECO:0000313" key="2">
    <source>
        <dbReference type="Proteomes" id="UP000051487"/>
    </source>
</evidence>
<protein>
    <submittedName>
        <fullName evidence="1">Uncharacterized protein</fullName>
    </submittedName>
</protein>
<proteinExistence type="predicted"/>
<accession>A0AAN4TD35</accession>